<gene>
    <name evidence="2" type="ORF">AWE51_20340</name>
</gene>
<dbReference type="RefSeq" id="WP_066311382.1">
    <property type="nucleotide sequence ID" value="NZ_LQRT01000003.1"/>
</dbReference>
<protein>
    <recommendedName>
        <fullName evidence="1">LTD domain-containing protein</fullName>
    </recommendedName>
</protein>
<dbReference type="PROSITE" id="PS51257">
    <property type="entry name" value="PROKAR_LIPOPROTEIN"/>
    <property type="match status" value="1"/>
</dbReference>
<feature type="domain" description="LTD" evidence="1">
    <location>
        <begin position="28"/>
        <end position="200"/>
    </location>
</feature>
<dbReference type="Proteomes" id="UP000076715">
    <property type="component" value="Unassembled WGS sequence"/>
</dbReference>
<sequence>MTKKLTYLLMAFAIFASCNDDDDVVTDPGGDGGPDATEINVVLNEVKYQGTDWVEIFNAGTGEADISEYWLCLGPGTYVQIGSVTPLSGNTTIPVGGYLVLPYDLPDTSGGLGLYSTNEFASADAIVDFVQYGSGGTPRENVAVEAGLWTAGEFVPTVTSEDNSIIFDGDGNGAANWAETTTVTNGAENVLTMPNTDVRSIVINEVRYGENKQIELWNNGTVAVDLAPYWLCLGPGQYLQVENATVVSGEAQLEPGEFLVLNWNELGDNEGLGLYSTNAFTNADALIDFVQWGASGSARESVAVAAGQWTSGEFVQSVRLPSYSISYDGEGNAAADWSETINPTLGAGNATVINSTTFTVTIKNTINYLNVHTFTTPVGASAPGPLATNGAQYEVSFKAVPGTKFTPVTMMGNSNDWFLAPTDLAGIDLFPGGTALNNVDIASQLSLYDLGTEADGDPATFPPAGANVGPADPNTSVRLVPGRGTGDIYMTAVLDYAAGSGSEAGTFTLTITATNAPNPAMGASQDNGFVITPGIAVLHAQPEPLFTLGQEDRGVGLEGIAEDGMPGVLYNWFKETGSQGTPLRLSSSLTPLSPAFIYAFNTERDPWFTQGEAAKGSSGLEEIAEDGDRMVAYNYLKDFGIPTELPSEMGPIRPGESATFTIEVPQGQNYKLGFGTMFVTSNDWFISNNNVGLTLFNADGSAFSGTSASSNTYLYDAGTEVDQPVGFGADQVMNQSGINTGAADADTTVRRVSSLEDVQFGKGVINSAPGVTWSGDPRGGYNIIEIDIQPQ</sequence>
<dbReference type="InterPro" id="IPR001322">
    <property type="entry name" value="Lamin_tail_dom"/>
</dbReference>
<dbReference type="NCBIfam" id="NF038123">
    <property type="entry name" value="NF038123_dom"/>
    <property type="match status" value="2"/>
</dbReference>
<dbReference type="InterPro" id="IPR009465">
    <property type="entry name" value="Spondin_N"/>
</dbReference>
<accession>A0A163BTL2</accession>
<proteinExistence type="predicted"/>
<dbReference type="AlphaFoldDB" id="A0A163BTL2"/>
<evidence type="ECO:0000259" key="1">
    <source>
        <dbReference type="PROSITE" id="PS51841"/>
    </source>
</evidence>
<organism evidence="2 3">
    <name type="scientific">Aquimarina aggregata</name>
    <dbReference type="NCBI Taxonomy" id="1642818"/>
    <lineage>
        <taxon>Bacteria</taxon>
        <taxon>Pseudomonadati</taxon>
        <taxon>Bacteroidota</taxon>
        <taxon>Flavobacteriia</taxon>
        <taxon>Flavobacteriales</taxon>
        <taxon>Flavobacteriaceae</taxon>
        <taxon>Aquimarina</taxon>
    </lineage>
</organism>
<reference evidence="2 3" key="1">
    <citation type="submission" date="2016-01" db="EMBL/GenBank/DDBJ databases">
        <title>The draft genome sequence of Aquimarina sp. RZW4-3-2.</title>
        <authorList>
            <person name="Wang Y."/>
        </authorList>
    </citation>
    <scope>NUCLEOTIDE SEQUENCE [LARGE SCALE GENOMIC DNA]</scope>
    <source>
        <strain evidence="2 3">RZW4-3-2</strain>
    </source>
</reference>
<dbReference type="STRING" id="1642818.AWE51_20340"/>
<evidence type="ECO:0000313" key="2">
    <source>
        <dbReference type="EMBL" id="KZS41747.1"/>
    </source>
</evidence>
<name>A0A163BTL2_9FLAO</name>
<dbReference type="OrthoDB" id="1013900at2"/>
<dbReference type="Gene3D" id="2.60.40.2130">
    <property type="entry name" value="F-spondin domain"/>
    <property type="match status" value="2"/>
</dbReference>
<dbReference type="PROSITE" id="PS51841">
    <property type="entry name" value="LTD"/>
    <property type="match status" value="1"/>
</dbReference>
<comment type="caution">
    <text evidence="2">The sequence shown here is derived from an EMBL/GenBank/DDBJ whole genome shotgun (WGS) entry which is preliminary data.</text>
</comment>
<dbReference type="EMBL" id="LQRT01000003">
    <property type="protein sequence ID" value="KZS41747.1"/>
    <property type="molecule type" value="Genomic_DNA"/>
</dbReference>
<evidence type="ECO:0000313" key="3">
    <source>
        <dbReference type="Proteomes" id="UP000076715"/>
    </source>
</evidence>
<dbReference type="InterPro" id="IPR038678">
    <property type="entry name" value="Spondin_N_sf"/>
</dbReference>
<keyword evidence="3" id="KW-1185">Reference proteome</keyword>